<dbReference type="OrthoDB" id="370168at2"/>
<keyword evidence="6" id="KW-1185">Reference proteome</keyword>
<dbReference type="PANTHER" id="PTHR33204:SF18">
    <property type="entry name" value="TRANSCRIPTIONAL REGULATORY PROTEIN"/>
    <property type="match status" value="1"/>
</dbReference>
<dbReference type="SUPFAM" id="SSF46785">
    <property type="entry name" value="Winged helix' DNA-binding domain"/>
    <property type="match status" value="1"/>
</dbReference>
<reference evidence="6" key="1">
    <citation type="submission" date="2016-11" db="EMBL/GenBank/DDBJ databases">
        <authorList>
            <person name="Varghese N."/>
            <person name="Submissions S."/>
        </authorList>
    </citation>
    <scope>NUCLEOTIDE SEQUENCE [LARGE SCALE GENOMIC DNA]</scope>
    <source>
        <strain evidence="6">DSM 19514</strain>
    </source>
</reference>
<feature type="domain" description="HTH hxlR-type" evidence="4">
    <location>
        <begin position="21"/>
        <end position="94"/>
    </location>
</feature>
<dbReference type="GO" id="GO:0003677">
    <property type="term" value="F:DNA binding"/>
    <property type="evidence" value="ECO:0007669"/>
    <property type="project" value="UniProtKB-KW"/>
</dbReference>
<dbReference type="EMBL" id="FQUL01000055">
    <property type="protein sequence ID" value="SHF01020.1"/>
    <property type="molecule type" value="Genomic_DNA"/>
</dbReference>
<evidence type="ECO:0000256" key="1">
    <source>
        <dbReference type="ARBA" id="ARBA00023015"/>
    </source>
</evidence>
<evidence type="ECO:0000259" key="4">
    <source>
        <dbReference type="PROSITE" id="PS51118"/>
    </source>
</evidence>
<dbReference type="Proteomes" id="UP000184295">
    <property type="component" value="Unassembled WGS sequence"/>
</dbReference>
<dbReference type="InterPro" id="IPR036388">
    <property type="entry name" value="WH-like_DNA-bd_sf"/>
</dbReference>
<name>A0A1M4Y5S5_9ACTN</name>
<sequence>MTTTPQHARPLVTGMAIDTHSERRLSHQLIALLGGRWTLELLAALADGGRRYQDLHDSLAGISHKVLTDTLRRAERNGLISRTPDPGRVDTATL</sequence>
<keyword evidence="1" id="KW-0805">Transcription regulation</keyword>
<dbReference type="Gene3D" id="1.10.10.10">
    <property type="entry name" value="Winged helix-like DNA-binding domain superfamily/Winged helix DNA-binding domain"/>
    <property type="match status" value="1"/>
</dbReference>
<protein>
    <submittedName>
        <fullName evidence="5">Transcriptional regulator, HxlR family</fullName>
    </submittedName>
</protein>
<keyword evidence="2" id="KW-0238">DNA-binding</keyword>
<gene>
    <name evidence="5" type="ORF">SAMN02745225_02248</name>
</gene>
<dbReference type="InterPro" id="IPR002577">
    <property type="entry name" value="HTH_HxlR"/>
</dbReference>
<dbReference type="STRING" id="1121881.SAMN02745225_02248"/>
<accession>A0A1M4Y5S5</accession>
<evidence type="ECO:0000313" key="5">
    <source>
        <dbReference type="EMBL" id="SHF01020.1"/>
    </source>
</evidence>
<proteinExistence type="predicted"/>
<dbReference type="AlphaFoldDB" id="A0A1M4Y5S5"/>
<evidence type="ECO:0000313" key="6">
    <source>
        <dbReference type="Proteomes" id="UP000184295"/>
    </source>
</evidence>
<dbReference type="PROSITE" id="PS51118">
    <property type="entry name" value="HTH_HXLR"/>
    <property type="match status" value="1"/>
</dbReference>
<organism evidence="5 6">
    <name type="scientific">Ferrithrix thermotolerans DSM 19514</name>
    <dbReference type="NCBI Taxonomy" id="1121881"/>
    <lineage>
        <taxon>Bacteria</taxon>
        <taxon>Bacillati</taxon>
        <taxon>Actinomycetota</taxon>
        <taxon>Acidimicrobiia</taxon>
        <taxon>Acidimicrobiales</taxon>
        <taxon>Acidimicrobiaceae</taxon>
        <taxon>Ferrithrix</taxon>
    </lineage>
</organism>
<dbReference type="InterPro" id="IPR036390">
    <property type="entry name" value="WH_DNA-bd_sf"/>
</dbReference>
<evidence type="ECO:0000256" key="3">
    <source>
        <dbReference type="ARBA" id="ARBA00023163"/>
    </source>
</evidence>
<keyword evidence="3" id="KW-0804">Transcription</keyword>
<dbReference type="Pfam" id="PF01638">
    <property type="entry name" value="HxlR"/>
    <property type="match status" value="1"/>
</dbReference>
<dbReference type="PANTHER" id="PTHR33204">
    <property type="entry name" value="TRANSCRIPTIONAL REGULATOR, MARR FAMILY"/>
    <property type="match status" value="1"/>
</dbReference>
<evidence type="ECO:0000256" key="2">
    <source>
        <dbReference type="ARBA" id="ARBA00023125"/>
    </source>
</evidence>